<evidence type="ECO:0000313" key="3">
    <source>
        <dbReference type="Proteomes" id="UP001150941"/>
    </source>
</evidence>
<keyword evidence="3" id="KW-1185">Reference proteome</keyword>
<evidence type="ECO:0000256" key="1">
    <source>
        <dbReference type="SAM" id="MobiDB-lite"/>
    </source>
</evidence>
<comment type="caution">
    <text evidence="2">The sequence shown here is derived from an EMBL/GenBank/DDBJ whole genome shotgun (WGS) entry which is preliminary data.</text>
</comment>
<evidence type="ECO:0008006" key="4">
    <source>
        <dbReference type="Google" id="ProtNLM"/>
    </source>
</evidence>
<evidence type="ECO:0000313" key="2">
    <source>
        <dbReference type="EMBL" id="KAJ5239518.1"/>
    </source>
</evidence>
<gene>
    <name evidence="2" type="ORF">N7468_004137</name>
</gene>
<sequence>RRTSDLRTASCSGGGWGNLEHLTMSFLESLPNELLDQIIFFLTTPPPSIARIHRDPDLQIAKSHACDLKHLAGVSSHLRDLVRPRLFAHACFDLKDEPAFQSFLIASDLARYVTSVVVIAENVASDPEDQGWWRRLLGYLNPSRFTVVAPPNFIGNILNTRITDEHSWAFEIPLQILQLEREVAPSDVNETSDLEQCDSLLLARPWSSMTFNESSSMKAYHHYEYFLLRIPSVLGEWGSQLQPRKPPPVELLDMLRGLTSFSYTAVFPFYNHVKLVLDVLARMSNVKDFSIKLIPDEDNHVLEEEARGSLDLYDPWVEMMTSYTLVASDVGQIDSIQEIRCRDLAIMPRLGDTGVAILEELQRPNEFGYAGAERLARRHRWLGTMATSNVYTTEPAHPVLAFSQLQEPRTSNQQRAPSDPADSNWNLQDDWSTGIEDSKTKVFRYGTVTGFSRLRTRTNNNDEYIAQIPRFLLIKHLQRLAPSAEPSTFIIYPENFSALAPTSLLKALQSGHRGLSQPEAMKRLDSVQLFPIHHISTAIQAIGQISEQLHQMQDNQAATDPTTRRPPVMVIVVGLDTLAEGIIRASNPLKGTAVLASTLRTLTRLSRAYASFLSVLLVNTSGLGPAHFTEDNQSQQSRAAAEQSSMSRADGVHSIFQAPGSSLLTTMLMRTLDQGTDTHILLSDVKSAHVAEVIKDRAGPGLGRWGLWSFQK</sequence>
<reference evidence="2" key="2">
    <citation type="journal article" date="2023" name="IMA Fungus">
        <title>Comparative genomic study of the Penicillium genus elucidates a diverse pangenome and 15 lateral gene transfer events.</title>
        <authorList>
            <person name="Petersen C."/>
            <person name="Sorensen T."/>
            <person name="Nielsen M.R."/>
            <person name="Sondergaard T.E."/>
            <person name="Sorensen J.L."/>
            <person name="Fitzpatrick D.A."/>
            <person name="Frisvad J.C."/>
            <person name="Nielsen K.L."/>
        </authorList>
    </citation>
    <scope>NUCLEOTIDE SEQUENCE</scope>
    <source>
        <strain evidence="2">IBT 19713</strain>
    </source>
</reference>
<reference evidence="2" key="1">
    <citation type="submission" date="2022-11" db="EMBL/GenBank/DDBJ databases">
        <authorList>
            <person name="Petersen C."/>
        </authorList>
    </citation>
    <scope>NUCLEOTIDE SEQUENCE</scope>
    <source>
        <strain evidence="2">IBT 19713</strain>
    </source>
</reference>
<dbReference type="GeneID" id="83200737"/>
<feature type="non-terminal residue" evidence="2">
    <location>
        <position position="712"/>
    </location>
</feature>
<dbReference type="RefSeq" id="XP_058332437.1">
    <property type="nucleotide sequence ID" value="XM_058473434.1"/>
</dbReference>
<feature type="region of interest" description="Disordered" evidence="1">
    <location>
        <begin position="407"/>
        <end position="428"/>
    </location>
</feature>
<dbReference type="OrthoDB" id="5296720at2759"/>
<accession>A0A9W9PAB8</accession>
<dbReference type="AlphaFoldDB" id="A0A9W9PAB8"/>
<proteinExistence type="predicted"/>
<protein>
    <recommendedName>
        <fullName evidence="4">F-box domain-containing protein</fullName>
    </recommendedName>
</protein>
<name>A0A9W9PAB8_9EURO</name>
<dbReference type="EMBL" id="JAPQKS010000003">
    <property type="protein sequence ID" value="KAJ5239518.1"/>
    <property type="molecule type" value="Genomic_DNA"/>
</dbReference>
<dbReference type="Proteomes" id="UP001150941">
    <property type="component" value="Unassembled WGS sequence"/>
</dbReference>
<organism evidence="2 3">
    <name type="scientific">Penicillium chermesinum</name>
    <dbReference type="NCBI Taxonomy" id="63820"/>
    <lineage>
        <taxon>Eukaryota</taxon>
        <taxon>Fungi</taxon>
        <taxon>Dikarya</taxon>
        <taxon>Ascomycota</taxon>
        <taxon>Pezizomycotina</taxon>
        <taxon>Eurotiomycetes</taxon>
        <taxon>Eurotiomycetidae</taxon>
        <taxon>Eurotiales</taxon>
        <taxon>Aspergillaceae</taxon>
        <taxon>Penicillium</taxon>
    </lineage>
</organism>